<evidence type="ECO:0000256" key="1">
    <source>
        <dbReference type="SAM" id="MobiDB-lite"/>
    </source>
</evidence>
<evidence type="ECO:0000313" key="3">
    <source>
        <dbReference type="Proteomes" id="UP000289738"/>
    </source>
</evidence>
<name>A0A445EXA8_ARAHY</name>
<dbReference type="STRING" id="3818.A0A445EXA8"/>
<feature type="compositionally biased region" description="Basic and acidic residues" evidence="1">
    <location>
        <begin position="163"/>
        <end position="176"/>
    </location>
</feature>
<sequence>MGNCFCVSLDSQQMEVEVEVETAKLIVHDGRFQEFSYTVKVSYLLQLYQGCFVCNSDDMEFDGVIRAVRETEVLKLGQLYFVLPLNRLNRILKPEEMAALAVMAASAIAKSGFGHRPKQVVFFAGDENGKNCRKVAPDVADFGGTGGGQPLKMVRRGKGGGGGDRHSDGNKGRKFETALSVIPE</sequence>
<dbReference type="Gramene" id="arahy.Tifrunner.gnm2.ann2.Ah01g008300.1">
    <property type="protein sequence ID" value="arahy.Tifrunner.gnm2.ann2.Ah01g008300.1-CDS-1"/>
    <property type="gene ID" value="arahy.Tifrunner.gnm2.ann2.Ah01g008300"/>
</dbReference>
<feature type="region of interest" description="Disordered" evidence="1">
    <location>
        <begin position="150"/>
        <end position="184"/>
    </location>
</feature>
<dbReference type="EMBL" id="SDMP01000001">
    <property type="protein sequence ID" value="RYR80040.1"/>
    <property type="molecule type" value="Genomic_DNA"/>
</dbReference>
<dbReference type="Proteomes" id="UP000289738">
    <property type="component" value="Chromosome A01"/>
</dbReference>
<dbReference type="OrthoDB" id="843671at2759"/>
<dbReference type="Pfam" id="PF14009">
    <property type="entry name" value="PADRE"/>
    <property type="match status" value="1"/>
</dbReference>
<gene>
    <name evidence="2" type="ORF">Ahy_A01g004822</name>
</gene>
<dbReference type="AlphaFoldDB" id="A0A445EXA8"/>
<evidence type="ECO:0000313" key="2">
    <source>
        <dbReference type="EMBL" id="RYR80040.1"/>
    </source>
</evidence>
<dbReference type="InterPro" id="IPR025322">
    <property type="entry name" value="PADRE_dom"/>
</dbReference>
<proteinExistence type="predicted"/>
<organism evidence="2 3">
    <name type="scientific">Arachis hypogaea</name>
    <name type="common">Peanut</name>
    <dbReference type="NCBI Taxonomy" id="3818"/>
    <lineage>
        <taxon>Eukaryota</taxon>
        <taxon>Viridiplantae</taxon>
        <taxon>Streptophyta</taxon>
        <taxon>Embryophyta</taxon>
        <taxon>Tracheophyta</taxon>
        <taxon>Spermatophyta</taxon>
        <taxon>Magnoliopsida</taxon>
        <taxon>eudicotyledons</taxon>
        <taxon>Gunneridae</taxon>
        <taxon>Pentapetalae</taxon>
        <taxon>rosids</taxon>
        <taxon>fabids</taxon>
        <taxon>Fabales</taxon>
        <taxon>Fabaceae</taxon>
        <taxon>Papilionoideae</taxon>
        <taxon>50 kb inversion clade</taxon>
        <taxon>dalbergioids sensu lato</taxon>
        <taxon>Dalbergieae</taxon>
        <taxon>Pterocarpus clade</taxon>
        <taxon>Arachis</taxon>
    </lineage>
</organism>
<reference evidence="2 3" key="1">
    <citation type="submission" date="2019-01" db="EMBL/GenBank/DDBJ databases">
        <title>Sequencing of cultivated peanut Arachis hypogaea provides insights into genome evolution and oil improvement.</title>
        <authorList>
            <person name="Chen X."/>
        </authorList>
    </citation>
    <scope>NUCLEOTIDE SEQUENCE [LARGE SCALE GENOMIC DNA]</scope>
    <source>
        <strain evidence="3">cv. Fuhuasheng</strain>
        <tissue evidence="2">Leaves</tissue>
    </source>
</reference>
<comment type="caution">
    <text evidence="2">The sequence shown here is derived from an EMBL/GenBank/DDBJ whole genome shotgun (WGS) entry which is preliminary data.</text>
</comment>
<accession>A0A445EXA8</accession>
<keyword evidence="3" id="KW-1185">Reference proteome</keyword>
<protein>
    <submittedName>
        <fullName evidence="2">Uncharacterized protein</fullName>
    </submittedName>
</protein>
<dbReference type="PANTHER" id="PTHR33052">
    <property type="entry name" value="DUF4228 DOMAIN PROTEIN-RELATED"/>
    <property type="match status" value="1"/>
</dbReference>